<name>A6P233_9FIRM</name>
<keyword evidence="2" id="KW-1185">Reference proteome</keyword>
<gene>
    <name evidence="1" type="ORF">BACCAP_04562</name>
</gene>
<accession>A6P233</accession>
<evidence type="ECO:0000313" key="1">
    <source>
        <dbReference type="EMBL" id="EDM97703.1"/>
    </source>
</evidence>
<protein>
    <submittedName>
        <fullName evidence="1">Uncharacterized protein</fullName>
    </submittedName>
</protein>
<dbReference type="AlphaFoldDB" id="A6P233"/>
<dbReference type="EMBL" id="AAXG02000049">
    <property type="protein sequence ID" value="EDM97703.1"/>
    <property type="molecule type" value="Genomic_DNA"/>
</dbReference>
<dbReference type="STRING" id="411467.BACCAP_04562"/>
<organism evidence="1 2">
    <name type="scientific">Pseudoflavonifractor capillosus ATCC 29799</name>
    <dbReference type="NCBI Taxonomy" id="411467"/>
    <lineage>
        <taxon>Bacteria</taxon>
        <taxon>Bacillati</taxon>
        <taxon>Bacillota</taxon>
        <taxon>Clostridia</taxon>
        <taxon>Eubacteriales</taxon>
        <taxon>Oscillospiraceae</taxon>
        <taxon>Pseudoflavonifractor</taxon>
    </lineage>
</organism>
<reference evidence="1 2" key="1">
    <citation type="submission" date="2007-04" db="EMBL/GenBank/DDBJ databases">
        <authorList>
            <person name="Fulton L."/>
            <person name="Clifton S."/>
            <person name="Fulton B."/>
            <person name="Xu J."/>
            <person name="Minx P."/>
            <person name="Pepin K.H."/>
            <person name="Johnson M."/>
            <person name="Thiruvilangam P."/>
            <person name="Bhonagiri V."/>
            <person name="Nash W.E."/>
            <person name="Mardis E.R."/>
            <person name="Wilson R.K."/>
        </authorList>
    </citation>
    <scope>NUCLEOTIDE SEQUENCE [LARGE SCALE GENOMIC DNA]</scope>
    <source>
        <strain evidence="1 2">ATCC 29799</strain>
    </source>
</reference>
<proteinExistence type="predicted"/>
<reference evidence="1 2" key="2">
    <citation type="submission" date="2007-06" db="EMBL/GenBank/DDBJ databases">
        <title>Draft genome sequence of Pseudoflavonifractor capillosus ATCC 29799.</title>
        <authorList>
            <person name="Sudarsanam P."/>
            <person name="Ley R."/>
            <person name="Guruge J."/>
            <person name="Turnbaugh P.J."/>
            <person name="Mahowald M."/>
            <person name="Liep D."/>
            <person name="Gordon J."/>
        </authorList>
    </citation>
    <scope>NUCLEOTIDE SEQUENCE [LARGE SCALE GENOMIC DNA]</scope>
    <source>
        <strain evidence="1 2">ATCC 29799</strain>
    </source>
</reference>
<dbReference type="Proteomes" id="UP000003639">
    <property type="component" value="Unassembled WGS sequence"/>
</dbReference>
<sequence>MPERAAHAMIGLSAVLYINAAGENLLREGTRWFF</sequence>
<evidence type="ECO:0000313" key="2">
    <source>
        <dbReference type="Proteomes" id="UP000003639"/>
    </source>
</evidence>
<comment type="caution">
    <text evidence="1">The sequence shown here is derived from an EMBL/GenBank/DDBJ whole genome shotgun (WGS) entry which is preliminary data.</text>
</comment>